<evidence type="ECO:0000313" key="2">
    <source>
        <dbReference type="Proteomes" id="UP000217507"/>
    </source>
</evidence>
<dbReference type="EMBL" id="AP018216">
    <property type="protein sequence ID" value="BAY67327.1"/>
    <property type="molecule type" value="Genomic_DNA"/>
</dbReference>
<sequence>MVRRGVVVKQATLQTDKVPRFEDIKFARNQFDVQKQIVASVKRSQSEEGIDVSTIDAQTCICLNLEDLKCFEVVDHQYERWGVIFQNSLAIQPSNPAFPTNSGLTVLMGAPKSGFLEATFLRPVNQVSACVTSSQRLVLSAYDRDRQLLAQSILPSANLANSDSALPPNTLLSVTVENIHSVTFCAFDGQFTLSEFRFSV</sequence>
<evidence type="ECO:0000313" key="1">
    <source>
        <dbReference type="EMBL" id="BAY67327.1"/>
    </source>
</evidence>
<protein>
    <submittedName>
        <fullName evidence="1">Uncharacterized protein</fullName>
    </submittedName>
</protein>
<reference evidence="1 2" key="1">
    <citation type="submission" date="2017-06" db="EMBL/GenBank/DDBJ databases">
        <title>Genome sequencing of cyanobaciteial culture collection at National Institute for Environmental Studies (NIES).</title>
        <authorList>
            <person name="Hirose Y."/>
            <person name="Shimura Y."/>
            <person name="Fujisawa T."/>
            <person name="Nakamura Y."/>
            <person name="Kawachi M."/>
        </authorList>
    </citation>
    <scope>NUCLEOTIDE SEQUENCE [LARGE SCALE GENOMIC DNA]</scope>
    <source>
        <strain evidence="1 2">NIES-23</strain>
    </source>
</reference>
<name>A0A1Z4KEI5_ANAVA</name>
<dbReference type="AlphaFoldDB" id="A0A1Z4KEI5"/>
<proteinExistence type="predicted"/>
<gene>
    <name evidence="1" type="ORF">NIES23_01000</name>
</gene>
<accession>A0A1Z4KEI5</accession>
<dbReference type="Proteomes" id="UP000217507">
    <property type="component" value="Chromosome"/>
</dbReference>
<organism evidence="1 2">
    <name type="scientific">Trichormus variabilis NIES-23</name>
    <dbReference type="NCBI Taxonomy" id="1973479"/>
    <lineage>
        <taxon>Bacteria</taxon>
        <taxon>Bacillati</taxon>
        <taxon>Cyanobacteriota</taxon>
        <taxon>Cyanophyceae</taxon>
        <taxon>Nostocales</taxon>
        <taxon>Nostocaceae</taxon>
        <taxon>Trichormus</taxon>
    </lineage>
</organism>